<dbReference type="GO" id="GO:0038023">
    <property type="term" value="F:signaling receptor activity"/>
    <property type="evidence" value="ECO:0007669"/>
    <property type="project" value="TreeGrafter"/>
</dbReference>
<proteinExistence type="predicted"/>
<keyword evidence="2" id="KW-0812">Transmembrane</keyword>
<gene>
    <name evidence="6" type="ORF">CHS0354_042376</name>
</gene>
<sequence length="251" mass="28170">MMLLGSINVAVHIVSFLYNVLPSQSVDVNIAAILPANDSRMFSMHHVSPAIEYAIEKLNRDTDLLEGHSLSVAYRDSKCSISHGINQAINFYIEQKVNVFFGPVCDYSVAPVARQSVFWNVPVISVGAMARDFSTEKKEMYTLLTRVGPVNFRSLSSFIVETLRYHRLSVLKILYDKDGQGNIIEGFCTLASIAIHYDIKEFHKEIAQDHFRLDQIADLSKMLIKEVGLDNPGHLPSRLKDTSETAPRLAK</sequence>
<organism evidence="6 7">
    <name type="scientific">Potamilus streckersoni</name>
    <dbReference type="NCBI Taxonomy" id="2493646"/>
    <lineage>
        <taxon>Eukaryota</taxon>
        <taxon>Metazoa</taxon>
        <taxon>Spiralia</taxon>
        <taxon>Lophotrochozoa</taxon>
        <taxon>Mollusca</taxon>
        <taxon>Bivalvia</taxon>
        <taxon>Autobranchia</taxon>
        <taxon>Heteroconchia</taxon>
        <taxon>Palaeoheterodonta</taxon>
        <taxon>Unionida</taxon>
        <taxon>Unionoidea</taxon>
        <taxon>Unionidae</taxon>
        <taxon>Ambleminae</taxon>
        <taxon>Lampsilini</taxon>
        <taxon>Potamilus</taxon>
    </lineage>
</organism>
<evidence type="ECO:0000313" key="6">
    <source>
        <dbReference type="EMBL" id="KAK3598019.1"/>
    </source>
</evidence>
<evidence type="ECO:0000256" key="3">
    <source>
        <dbReference type="ARBA" id="ARBA00022989"/>
    </source>
</evidence>
<evidence type="ECO:0000259" key="5">
    <source>
        <dbReference type="Pfam" id="PF01094"/>
    </source>
</evidence>
<feature type="domain" description="Receptor ligand binding region" evidence="5">
    <location>
        <begin position="47"/>
        <end position="181"/>
    </location>
</feature>
<reference evidence="6" key="1">
    <citation type="journal article" date="2021" name="Genome Biol. Evol.">
        <title>A High-Quality Reference Genome for a Parasitic Bivalve with Doubly Uniparental Inheritance (Bivalvia: Unionida).</title>
        <authorList>
            <person name="Smith C.H."/>
        </authorList>
    </citation>
    <scope>NUCLEOTIDE SEQUENCE</scope>
    <source>
        <strain evidence="6">CHS0354</strain>
    </source>
</reference>
<dbReference type="GO" id="GO:0017046">
    <property type="term" value="F:peptide hormone binding"/>
    <property type="evidence" value="ECO:0007669"/>
    <property type="project" value="TreeGrafter"/>
</dbReference>
<dbReference type="GO" id="GO:0007165">
    <property type="term" value="P:signal transduction"/>
    <property type="evidence" value="ECO:0007669"/>
    <property type="project" value="TreeGrafter"/>
</dbReference>
<dbReference type="Pfam" id="PF01094">
    <property type="entry name" value="ANF_receptor"/>
    <property type="match status" value="1"/>
</dbReference>
<keyword evidence="3" id="KW-1133">Transmembrane helix</keyword>
<comment type="subcellular location">
    <subcellularLocation>
        <location evidence="1">Membrane</location>
    </subcellularLocation>
</comment>
<accession>A0AAE0W1T5</accession>
<dbReference type="InterPro" id="IPR052612">
    <property type="entry name" value="ANP_Clearance_Receptor"/>
</dbReference>
<evidence type="ECO:0000256" key="4">
    <source>
        <dbReference type="ARBA" id="ARBA00023136"/>
    </source>
</evidence>
<dbReference type="InterPro" id="IPR028082">
    <property type="entry name" value="Peripla_BP_I"/>
</dbReference>
<dbReference type="SUPFAM" id="SSF53822">
    <property type="entry name" value="Periplasmic binding protein-like I"/>
    <property type="match status" value="1"/>
</dbReference>
<protein>
    <recommendedName>
        <fullName evidence="5">Receptor ligand binding region domain-containing protein</fullName>
    </recommendedName>
</protein>
<dbReference type="EMBL" id="JAEAOA010002354">
    <property type="protein sequence ID" value="KAK3598019.1"/>
    <property type="molecule type" value="Genomic_DNA"/>
</dbReference>
<dbReference type="AlphaFoldDB" id="A0AAE0W1T5"/>
<reference evidence="6" key="2">
    <citation type="journal article" date="2021" name="Genome Biol. Evol.">
        <title>Developing a high-quality reference genome for a parasitic bivalve with doubly uniparental inheritance (Bivalvia: Unionida).</title>
        <authorList>
            <person name="Smith C.H."/>
        </authorList>
    </citation>
    <scope>NUCLEOTIDE SEQUENCE</scope>
    <source>
        <strain evidence="6">CHS0354</strain>
        <tissue evidence="6">Mantle</tissue>
    </source>
</reference>
<keyword evidence="4" id="KW-0472">Membrane</keyword>
<keyword evidence="7" id="KW-1185">Reference proteome</keyword>
<reference evidence="6" key="3">
    <citation type="submission" date="2023-05" db="EMBL/GenBank/DDBJ databases">
        <authorList>
            <person name="Smith C.H."/>
        </authorList>
    </citation>
    <scope>NUCLEOTIDE SEQUENCE</scope>
    <source>
        <strain evidence="6">CHS0354</strain>
        <tissue evidence="6">Mantle</tissue>
    </source>
</reference>
<dbReference type="Proteomes" id="UP001195483">
    <property type="component" value="Unassembled WGS sequence"/>
</dbReference>
<dbReference type="PANTHER" id="PTHR44755">
    <property type="entry name" value="NATRIURETIC PEPTIDE RECEPTOR 3-RELATED"/>
    <property type="match status" value="1"/>
</dbReference>
<name>A0AAE0W1T5_9BIVA</name>
<dbReference type="Gene3D" id="3.40.50.2300">
    <property type="match status" value="1"/>
</dbReference>
<evidence type="ECO:0000256" key="1">
    <source>
        <dbReference type="ARBA" id="ARBA00004370"/>
    </source>
</evidence>
<dbReference type="InterPro" id="IPR001828">
    <property type="entry name" value="ANF_lig-bd_rcpt"/>
</dbReference>
<evidence type="ECO:0000313" key="7">
    <source>
        <dbReference type="Proteomes" id="UP001195483"/>
    </source>
</evidence>
<comment type="caution">
    <text evidence="6">The sequence shown here is derived from an EMBL/GenBank/DDBJ whole genome shotgun (WGS) entry which is preliminary data.</text>
</comment>
<dbReference type="PANTHER" id="PTHR44755:SF11">
    <property type="entry name" value="ATRIAL NATRIURETIC PEPTIDE RECEPTOR 3 ISOFORM X1"/>
    <property type="match status" value="1"/>
</dbReference>
<dbReference type="GO" id="GO:0016020">
    <property type="term" value="C:membrane"/>
    <property type="evidence" value="ECO:0007669"/>
    <property type="project" value="UniProtKB-SubCell"/>
</dbReference>
<evidence type="ECO:0000256" key="2">
    <source>
        <dbReference type="ARBA" id="ARBA00022692"/>
    </source>
</evidence>